<evidence type="ECO:0000313" key="1">
    <source>
        <dbReference type="EMBL" id="QJY36941.1"/>
    </source>
</evidence>
<dbReference type="EMBL" id="CP053541">
    <property type="protein sequence ID" value="QJY36941.1"/>
    <property type="molecule type" value="Genomic_DNA"/>
</dbReference>
<proteinExistence type="predicted"/>
<gene>
    <name evidence="1" type="ORF">HOO69_10105</name>
</gene>
<dbReference type="RefSeq" id="WP_171801970.1">
    <property type="nucleotide sequence ID" value="NZ_CP053541.1"/>
</dbReference>
<name>A0AAE7AXJ6_9VIBR</name>
<protein>
    <submittedName>
        <fullName evidence="1">Uncharacterized protein</fullName>
    </submittedName>
</protein>
<reference evidence="1 2" key="1">
    <citation type="submission" date="2020-05" db="EMBL/GenBank/DDBJ databases">
        <title>First description outside Europe of the emergent pathogen for shellfish aquaculture Vibrio europaeus.</title>
        <authorList>
            <person name="Dubert J."/>
            <person name="Rojas R."/>
        </authorList>
    </citation>
    <scope>NUCLEOTIDE SEQUENCE [LARGE SCALE GENOMIC DNA]</scope>
    <source>
        <strain evidence="1 2">NPI-1</strain>
    </source>
</reference>
<evidence type="ECO:0000313" key="2">
    <source>
        <dbReference type="Proteomes" id="UP000501443"/>
    </source>
</evidence>
<organism evidence="1 2">
    <name type="scientific">Vibrio europaeus</name>
    <dbReference type="NCBI Taxonomy" id="300876"/>
    <lineage>
        <taxon>Bacteria</taxon>
        <taxon>Pseudomonadati</taxon>
        <taxon>Pseudomonadota</taxon>
        <taxon>Gammaproteobacteria</taxon>
        <taxon>Vibrionales</taxon>
        <taxon>Vibrionaceae</taxon>
        <taxon>Vibrio</taxon>
        <taxon>Vibrio oreintalis group</taxon>
    </lineage>
</organism>
<sequence length="339" mass="38428">MEDKREFIRLSELEKITPVSREQVMDAIEYDRFCLNALVNLQGAGGVSSDNTLLAIFDFRGIVKLTNKQSLSLINDGSLKLTKLEVVKFLSCSKHRLVSDVFPKCAEGCFNRIATSLDELEGLEYIVSRVVLGIPEQSSLKHSFEKEMGCRLDEKPNEVGFAAALKIFDSGVSAFSKSTRNLMLQPINLKTESIRLSRQALYQHFGLGNQLGNHLDSVAVTEVNQVNTGAVGSYQSPDSMRLANRHDNPNLTDFNQSVETHPIKEIQKRVLEKYPDAQSREVWNRIRQDIRTEAYEFDIDMVVDEISDERLIYKSSGEEGLSYRRFQNILSEVRKNMHG</sequence>
<dbReference type="AlphaFoldDB" id="A0AAE7AXJ6"/>
<accession>A0AAE7AXJ6</accession>
<dbReference type="Proteomes" id="UP000501443">
    <property type="component" value="Chromosome 1"/>
</dbReference>